<evidence type="ECO:0000313" key="2">
    <source>
        <dbReference type="EMBL" id="GAB1221642.1"/>
    </source>
</evidence>
<dbReference type="Gene3D" id="1.10.510.10">
    <property type="entry name" value="Transferase(Phosphotransferase) domain 1"/>
    <property type="match status" value="1"/>
</dbReference>
<accession>A0ABQ0DG25</accession>
<dbReference type="PROSITE" id="PS50011">
    <property type="entry name" value="PROTEIN_KINASE_DOM"/>
    <property type="match status" value="1"/>
</dbReference>
<dbReference type="InterPro" id="IPR011009">
    <property type="entry name" value="Kinase-like_dom_sf"/>
</dbReference>
<evidence type="ECO:0000313" key="3">
    <source>
        <dbReference type="Proteomes" id="UP001628156"/>
    </source>
</evidence>
<dbReference type="PANTHER" id="PTHR45756">
    <property type="entry name" value="PALMITOYLTRANSFERASE"/>
    <property type="match status" value="1"/>
</dbReference>
<name>A0ABQ0DG25_9EUKA</name>
<dbReference type="SUPFAM" id="SSF56112">
    <property type="entry name" value="Protein kinase-like (PK-like)"/>
    <property type="match status" value="1"/>
</dbReference>
<dbReference type="InterPro" id="IPR000719">
    <property type="entry name" value="Prot_kinase_dom"/>
</dbReference>
<dbReference type="EMBL" id="BAAFRS010000083">
    <property type="protein sequence ID" value="GAB1221642.1"/>
    <property type="molecule type" value="Genomic_DNA"/>
</dbReference>
<organism evidence="2 3">
    <name type="scientific">Entamoeba nuttalli</name>
    <dbReference type="NCBI Taxonomy" id="412467"/>
    <lineage>
        <taxon>Eukaryota</taxon>
        <taxon>Amoebozoa</taxon>
        <taxon>Evosea</taxon>
        <taxon>Archamoebae</taxon>
        <taxon>Mastigamoebida</taxon>
        <taxon>Entamoebidae</taxon>
        <taxon>Entamoeba</taxon>
    </lineage>
</organism>
<proteinExistence type="predicted"/>
<sequence>MVIEYAENEPIQDITNKRNNTEIPKKLKTKFMIDGAKGISYLHSNGMLH</sequence>
<dbReference type="Proteomes" id="UP001628156">
    <property type="component" value="Unassembled WGS sequence"/>
</dbReference>
<comment type="caution">
    <text evidence="2">The sequence shown here is derived from an EMBL/GenBank/DDBJ whole genome shotgun (WGS) entry which is preliminary data.</text>
</comment>
<evidence type="ECO:0000259" key="1">
    <source>
        <dbReference type="PROSITE" id="PS50011"/>
    </source>
</evidence>
<feature type="domain" description="Protein kinase" evidence="1">
    <location>
        <begin position="1"/>
        <end position="49"/>
    </location>
</feature>
<dbReference type="InterPro" id="IPR053215">
    <property type="entry name" value="TKL_Ser/Thr_kinase"/>
</dbReference>
<gene>
    <name evidence="2" type="ORF">ENUP19_0083G0013</name>
</gene>
<dbReference type="PANTHER" id="PTHR45756:SF1">
    <property type="entry name" value="PROTEIN KINASE DOMAIN CONTAINING PROTEIN"/>
    <property type="match status" value="1"/>
</dbReference>
<keyword evidence="3" id="KW-1185">Reference proteome</keyword>
<reference evidence="2 3" key="1">
    <citation type="journal article" date="2019" name="PLoS Negl. Trop. Dis.">
        <title>Whole genome sequencing of Entamoeba nuttalli reveals mammalian host-related molecular signatures and a novel octapeptide-repeat surface protein.</title>
        <authorList>
            <person name="Tanaka M."/>
            <person name="Makiuchi T."/>
            <person name="Komiyama T."/>
            <person name="Shiina T."/>
            <person name="Osaki K."/>
            <person name="Tachibana H."/>
        </authorList>
    </citation>
    <scope>NUCLEOTIDE SEQUENCE [LARGE SCALE GENOMIC DNA]</scope>
    <source>
        <strain evidence="2 3">P19-061405</strain>
    </source>
</reference>
<protein>
    <recommendedName>
        <fullName evidence="1">Protein kinase domain-containing protein</fullName>
    </recommendedName>
</protein>